<feature type="transmembrane region" description="Helical" evidence="2">
    <location>
        <begin position="15"/>
        <end position="35"/>
    </location>
</feature>
<dbReference type="GO" id="GO:0008495">
    <property type="term" value="F:protoheme IX farnesyltransferase activity"/>
    <property type="evidence" value="ECO:0007669"/>
    <property type="project" value="InterPro"/>
</dbReference>
<proteinExistence type="predicted"/>
<name>A0A6A6MHB1_HEVBR</name>
<comment type="caution">
    <text evidence="3">The sequence shown here is derived from an EMBL/GenBank/DDBJ whole genome shotgun (WGS) entry which is preliminary data.</text>
</comment>
<evidence type="ECO:0000256" key="1">
    <source>
        <dbReference type="ARBA" id="ARBA00022679"/>
    </source>
</evidence>
<dbReference type="GO" id="GO:0006784">
    <property type="term" value="P:heme A biosynthetic process"/>
    <property type="evidence" value="ECO:0007669"/>
    <property type="project" value="TreeGrafter"/>
</dbReference>
<evidence type="ECO:0000313" key="3">
    <source>
        <dbReference type="EMBL" id="KAF2311778.1"/>
    </source>
</evidence>
<accession>A0A6A6MHB1</accession>
<dbReference type="InterPro" id="IPR006369">
    <property type="entry name" value="Protohaem_IX_farnesylTrfase"/>
</dbReference>
<keyword evidence="2" id="KW-0472">Membrane</keyword>
<reference evidence="3 4" key="1">
    <citation type="journal article" date="2020" name="Mol. Plant">
        <title>The Chromosome-Based Rubber Tree Genome Provides New Insights into Spurge Genome Evolution and Rubber Biosynthesis.</title>
        <authorList>
            <person name="Liu J."/>
            <person name="Shi C."/>
            <person name="Shi C.C."/>
            <person name="Li W."/>
            <person name="Zhang Q.J."/>
            <person name="Zhang Y."/>
            <person name="Li K."/>
            <person name="Lu H.F."/>
            <person name="Shi C."/>
            <person name="Zhu S.T."/>
            <person name="Xiao Z.Y."/>
            <person name="Nan H."/>
            <person name="Yue Y."/>
            <person name="Zhu X.G."/>
            <person name="Wu Y."/>
            <person name="Hong X.N."/>
            <person name="Fan G.Y."/>
            <person name="Tong Y."/>
            <person name="Zhang D."/>
            <person name="Mao C.L."/>
            <person name="Liu Y.L."/>
            <person name="Hao S.J."/>
            <person name="Liu W.Q."/>
            <person name="Lv M.Q."/>
            <person name="Zhang H.B."/>
            <person name="Liu Y."/>
            <person name="Hu-Tang G.R."/>
            <person name="Wang J.P."/>
            <person name="Wang J.H."/>
            <person name="Sun Y.H."/>
            <person name="Ni S.B."/>
            <person name="Chen W.B."/>
            <person name="Zhang X.C."/>
            <person name="Jiao Y.N."/>
            <person name="Eichler E.E."/>
            <person name="Li G.H."/>
            <person name="Liu X."/>
            <person name="Gao L.Z."/>
        </authorList>
    </citation>
    <scope>NUCLEOTIDE SEQUENCE [LARGE SCALE GENOMIC DNA]</scope>
    <source>
        <strain evidence="4">cv. GT1</strain>
        <tissue evidence="3">Leaf</tissue>
    </source>
</reference>
<dbReference type="PANTHER" id="PTHR43448:SF2">
    <property type="entry name" value="PROTOHEME IX FARNESYLTRANSFERASE, MITOCHONDRIAL"/>
    <property type="match status" value="1"/>
</dbReference>
<organism evidence="3 4">
    <name type="scientific">Hevea brasiliensis</name>
    <name type="common">Para rubber tree</name>
    <name type="synonym">Siphonia brasiliensis</name>
    <dbReference type="NCBI Taxonomy" id="3981"/>
    <lineage>
        <taxon>Eukaryota</taxon>
        <taxon>Viridiplantae</taxon>
        <taxon>Streptophyta</taxon>
        <taxon>Embryophyta</taxon>
        <taxon>Tracheophyta</taxon>
        <taxon>Spermatophyta</taxon>
        <taxon>Magnoliopsida</taxon>
        <taxon>eudicotyledons</taxon>
        <taxon>Gunneridae</taxon>
        <taxon>Pentapetalae</taxon>
        <taxon>rosids</taxon>
        <taxon>fabids</taxon>
        <taxon>Malpighiales</taxon>
        <taxon>Euphorbiaceae</taxon>
        <taxon>Crotonoideae</taxon>
        <taxon>Micrandreae</taxon>
        <taxon>Hevea</taxon>
    </lineage>
</organism>
<dbReference type="EMBL" id="JAAGAX010000006">
    <property type="protein sequence ID" value="KAF2311778.1"/>
    <property type="molecule type" value="Genomic_DNA"/>
</dbReference>
<evidence type="ECO:0000256" key="2">
    <source>
        <dbReference type="SAM" id="Phobius"/>
    </source>
</evidence>
<keyword evidence="2" id="KW-1133">Transmembrane helix</keyword>
<sequence length="192" mass="21075">MGWGCCRCHSTTSRWAAASGQVSLNAMILPAALYFGKYHTSWPLLIVVRNDYLMEGLRCSLLLILLVKELPQWLLGTGVTSGWFCLESSLLTLAISASAFSFYQDRTVHKAKRMFHASLLYLPVFMSGLLFHRLCGESELPSSLEAKVLDSGTDNQKSKGRHTIAGTEARAPVAYASIAPFPFLPAPSYSVP</sequence>
<feature type="transmembrane region" description="Helical" evidence="2">
    <location>
        <begin position="115"/>
        <end position="134"/>
    </location>
</feature>
<dbReference type="GO" id="GO:0005739">
    <property type="term" value="C:mitochondrion"/>
    <property type="evidence" value="ECO:0007669"/>
    <property type="project" value="TreeGrafter"/>
</dbReference>
<keyword evidence="4" id="KW-1185">Reference proteome</keyword>
<dbReference type="GO" id="GO:0016020">
    <property type="term" value="C:membrane"/>
    <property type="evidence" value="ECO:0007669"/>
    <property type="project" value="InterPro"/>
</dbReference>
<gene>
    <name evidence="3" type="ORF">GH714_026657</name>
</gene>
<evidence type="ECO:0000313" key="4">
    <source>
        <dbReference type="Proteomes" id="UP000467840"/>
    </source>
</evidence>
<feature type="transmembrane region" description="Helical" evidence="2">
    <location>
        <begin position="81"/>
        <end position="103"/>
    </location>
</feature>
<dbReference type="AlphaFoldDB" id="A0A6A6MHB1"/>
<dbReference type="Proteomes" id="UP000467840">
    <property type="component" value="Chromosome 14"/>
</dbReference>
<dbReference type="PANTHER" id="PTHR43448">
    <property type="entry name" value="PROTOHEME IX FARNESYLTRANSFERASE, MITOCHONDRIAL"/>
    <property type="match status" value="1"/>
</dbReference>
<protein>
    <submittedName>
        <fullName evidence="3">Uncharacterized protein</fullName>
    </submittedName>
</protein>
<keyword evidence="1" id="KW-0808">Transferase</keyword>
<keyword evidence="2" id="KW-0812">Transmembrane</keyword>